<keyword evidence="1" id="KW-0812">Transmembrane</keyword>
<feature type="transmembrane region" description="Helical" evidence="1">
    <location>
        <begin position="75"/>
        <end position="103"/>
    </location>
</feature>
<comment type="caution">
    <text evidence="2">The sequence shown here is derived from an EMBL/GenBank/DDBJ whole genome shotgun (WGS) entry which is preliminary data.</text>
</comment>
<name>A0ABV3FQW7_9NOCA</name>
<evidence type="ECO:0000313" key="3">
    <source>
        <dbReference type="Proteomes" id="UP001551695"/>
    </source>
</evidence>
<protein>
    <submittedName>
        <fullName evidence="2">YrdB family protein</fullName>
    </submittedName>
</protein>
<dbReference type="EMBL" id="JBFAKC010000004">
    <property type="protein sequence ID" value="MEV0707813.1"/>
    <property type="molecule type" value="Genomic_DNA"/>
</dbReference>
<keyword evidence="1" id="KW-1133">Transmembrane helix</keyword>
<organism evidence="2 3">
    <name type="scientific">Nocardia aurea</name>
    <dbReference type="NCBI Taxonomy" id="2144174"/>
    <lineage>
        <taxon>Bacteria</taxon>
        <taxon>Bacillati</taxon>
        <taxon>Actinomycetota</taxon>
        <taxon>Actinomycetes</taxon>
        <taxon>Mycobacteriales</taxon>
        <taxon>Nocardiaceae</taxon>
        <taxon>Nocardia</taxon>
    </lineage>
</organism>
<keyword evidence="3" id="KW-1185">Reference proteome</keyword>
<evidence type="ECO:0000256" key="1">
    <source>
        <dbReference type="SAM" id="Phobius"/>
    </source>
</evidence>
<feature type="transmembrane region" description="Helical" evidence="1">
    <location>
        <begin position="7"/>
        <end position="29"/>
    </location>
</feature>
<sequence length="128" mass="13641">MRIAKGAALFLMFLLELGVIAGAAVWGFTLDGAPVLRIVAGVVAPLLFIMMWALFGAARDARFRLRGPWRIALEIIWFGGGAVTWGVAVSAVAGPVFFALWALDAVARYALEGSLIVETGARRPAEVL</sequence>
<feature type="transmembrane region" description="Helical" evidence="1">
    <location>
        <begin position="35"/>
        <end position="55"/>
    </location>
</feature>
<keyword evidence="1" id="KW-0472">Membrane</keyword>
<dbReference type="Pfam" id="PF10823">
    <property type="entry name" value="DUF2568"/>
    <property type="match status" value="1"/>
</dbReference>
<accession>A0ABV3FQW7</accession>
<reference evidence="2 3" key="1">
    <citation type="submission" date="2024-06" db="EMBL/GenBank/DDBJ databases">
        <title>The Natural Products Discovery Center: Release of the First 8490 Sequenced Strains for Exploring Actinobacteria Biosynthetic Diversity.</title>
        <authorList>
            <person name="Kalkreuter E."/>
            <person name="Kautsar S.A."/>
            <person name="Yang D."/>
            <person name="Bader C.D."/>
            <person name="Teijaro C.N."/>
            <person name="Fluegel L."/>
            <person name="Davis C.M."/>
            <person name="Simpson J.R."/>
            <person name="Lauterbach L."/>
            <person name="Steele A.D."/>
            <person name="Gui C."/>
            <person name="Meng S."/>
            <person name="Li G."/>
            <person name="Viehrig K."/>
            <person name="Ye F."/>
            <person name="Su P."/>
            <person name="Kiefer A.F."/>
            <person name="Nichols A."/>
            <person name="Cepeda A.J."/>
            <person name="Yan W."/>
            <person name="Fan B."/>
            <person name="Jiang Y."/>
            <person name="Adhikari A."/>
            <person name="Zheng C.-J."/>
            <person name="Schuster L."/>
            <person name="Cowan T.M."/>
            <person name="Smanski M.J."/>
            <person name="Chevrette M.G."/>
            <person name="De Carvalho L.P.S."/>
            <person name="Shen B."/>
        </authorList>
    </citation>
    <scope>NUCLEOTIDE SEQUENCE [LARGE SCALE GENOMIC DNA]</scope>
    <source>
        <strain evidence="2 3">NPDC050403</strain>
    </source>
</reference>
<dbReference type="InterPro" id="IPR021214">
    <property type="entry name" value="DUF2568"/>
</dbReference>
<proteinExistence type="predicted"/>
<dbReference type="RefSeq" id="WP_357781860.1">
    <property type="nucleotide sequence ID" value="NZ_JBFAKC010000004.1"/>
</dbReference>
<gene>
    <name evidence="2" type="ORF">AB0I48_09640</name>
</gene>
<dbReference type="Proteomes" id="UP001551695">
    <property type="component" value="Unassembled WGS sequence"/>
</dbReference>
<evidence type="ECO:0000313" key="2">
    <source>
        <dbReference type="EMBL" id="MEV0707813.1"/>
    </source>
</evidence>